<dbReference type="AlphaFoldDB" id="A0A9P7JI64"/>
<evidence type="ECO:0000256" key="1">
    <source>
        <dbReference type="SAM" id="MobiDB-lite"/>
    </source>
</evidence>
<keyword evidence="4" id="KW-1185">Reference proteome</keyword>
<name>A0A9P7JI64_9AGAM</name>
<dbReference type="InterPro" id="IPR013087">
    <property type="entry name" value="Znf_C2H2_type"/>
</dbReference>
<feature type="domain" description="C2H2-type" evidence="2">
    <location>
        <begin position="266"/>
        <end position="290"/>
    </location>
</feature>
<gene>
    <name evidence="3" type="ORF">BJ212DRAFT_533651</name>
</gene>
<dbReference type="OrthoDB" id="2682110at2759"/>
<dbReference type="GeneID" id="64637442"/>
<comment type="caution">
    <text evidence="3">The sequence shown here is derived from an EMBL/GenBank/DDBJ whole genome shotgun (WGS) entry which is preliminary data.</text>
</comment>
<evidence type="ECO:0000259" key="2">
    <source>
        <dbReference type="PROSITE" id="PS00028"/>
    </source>
</evidence>
<evidence type="ECO:0000313" key="3">
    <source>
        <dbReference type="EMBL" id="KAG1824544.1"/>
    </source>
</evidence>
<reference evidence="3" key="1">
    <citation type="journal article" date="2020" name="New Phytol.">
        <title>Comparative genomics reveals dynamic genome evolution in host specialist ectomycorrhizal fungi.</title>
        <authorList>
            <person name="Lofgren L.A."/>
            <person name="Nguyen N.H."/>
            <person name="Vilgalys R."/>
            <person name="Ruytinx J."/>
            <person name="Liao H.L."/>
            <person name="Branco S."/>
            <person name="Kuo A."/>
            <person name="LaButti K."/>
            <person name="Lipzen A."/>
            <person name="Andreopoulos W."/>
            <person name="Pangilinan J."/>
            <person name="Riley R."/>
            <person name="Hundley H."/>
            <person name="Na H."/>
            <person name="Barry K."/>
            <person name="Grigoriev I.V."/>
            <person name="Stajich J.E."/>
            <person name="Kennedy P.G."/>
        </authorList>
    </citation>
    <scope>NUCLEOTIDE SEQUENCE</scope>
    <source>
        <strain evidence="3">MN1</strain>
    </source>
</reference>
<accession>A0A9P7JI64</accession>
<dbReference type="EMBL" id="JABBWG010000003">
    <property type="protein sequence ID" value="KAG1824544.1"/>
    <property type="molecule type" value="Genomic_DNA"/>
</dbReference>
<dbReference type="PROSITE" id="PS00028">
    <property type="entry name" value="ZINC_FINGER_C2H2_1"/>
    <property type="match status" value="1"/>
</dbReference>
<evidence type="ECO:0000313" key="4">
    <source>
        <dbReference type="Proteomes" id="UP000807769"/>
    </source>
</evidence>
<organism evidence="3 4">
    <name type="scientific">Suillus subaureus</name>
    <dbReference type="NCBI Taxonomy" id="48587"/>
    <lineage>
        <taxon>Eukaryota</taxon>
        <taxon>Fungi</taxon>
        <taxon>Dikarya</taxon>
        <taxon>Basidiomycota</taxon>
        <taxon>Agaricomycotina</taxon>
        <taxon>Agaricomycetes</taxon>
        <taxon>Agaricomycetidae</taxon>
        <taxon>Boletales</taxon>
        <taxon>Suillineae</taxon>
        <taxon>Suillaceae</taxon>
        <taxon>Suillus</taxon>
    </lineage>
</organism>
<dbReference type="RefSeq" id="XP_041198261.1">
    <property type="nucleotide sequence ID" value="XM_041343426.1"/>
</dbReference>
<feature type="region of interest" description="Disordered" evidence="1">
    <location>
        <begin position="1"/>
        <end position="36"/>
    </location>
</feature>
<sequence>MHTTSLPSQSDSMTDQHQAQMGQNSFALKTLDNAPEFRNLDTAHQRNKAQRPQKNVGHRWQPYPIRGTRDFRQHESALHAQLLPQPRFQAYPPDLYTNQNFVQPGLAPEADDEMSFTSDAGGIKYGQSMQLTVGPASVAPPPNTYSHQPCMQAQLPALPEGVKHWLALHSLKDLQAPIMQQHSPASSVVQSQMQATSCNQRFDQGVVHQALFECAAEGSSVQRIKRKAVDSDGAVRKKQQKNPRIHPDNDPEFQQVVKDGKIIYKCLKEQCVEIYLKESSVHQHKQTNRHQKRSNRLLCIGCGH</sequence>
<feature type="region of interest" description="Disordered" evidence="1">
    <location>
        <begin position="228"/>
        <end position="252"/>
    </location>
</feature>
<proteinExistence type="predicted"/>
<protein>
    <recommendedName>
        <fullName evidence="2">C2H2-type domain-containing protein</fullName>
    </recommendedName>
</protein>
<dbReference type="Proteomes" id="UP000807769">
    <property type="component" value="Unassembled WGS sequence"/>
</dbReference>
<feature type="compositionally biased region" description="Polar residues" evidence="1">
    <location>
        <begin position="1"/>
        <end position="27"/>
    </location>
</feature>